<organism evidence="3 4">
    <name type="scientific">Hohenbuehelia grisea</name>
    <dbReference type="NCBI Taxonomy" id="104357"/>
    <lineage>
        <taxon>Eukaryota</taxon>
        <taxon>Fungi</taxon>
        <taxon>Dikarya</taxon>
        <taxon>Basidiomycota</taxon>
        <taxon>Agaricomycotina</taxon>
        <taxon>Agaricomycetes</taxon>
        <taxon>Agaricomycetidae</taxon>
        <taxon>Agaricales</taxon>
        <taxon>Pleurotineae</taxon>
        <taxon>Pleurotaceae</taxon>
        <taxon>Hohenbuehelia</taxon>
    </lineage>
</organism>
<evidence type="ECO:0000256" key="1">
    <source>
        <dbReference type="SAM" id="MobiDB-lite"/>
    </source>
</evidence>
<reference evidence="4" key="1">
    <citation type="submission" date="2024-06" db="EMBL/GenBank/DDBJ databases">
        <title>Multi-omics analyses provide insights into the biosynthesis of the anticancer antibiotic pleurotin in Hohenbuehelia grisea.</title>
        <authorList>
            <person name="Weaver J.A."/>
            <person name="Alberti F."/>
        </authorList>
    </citation>
    <scope>NUCLEOTIDE SEQUENCE [LARGE SCALE GENOMIC DNA]</scope>
    <source>
        <strain evidence="4">T-177</strain>
    </source>
</reference>
<gene>
    <name evidence="3" type="ORF">HGRIS_013333</name>
</gene>
<feature type="transmembrane region" description="Helical" evidence="2">
    <location>
        <begin position="67"/>
        <end position="91"/>
    </location>
</feature>
<dbReference type="Proteomes" id="UP001556367">
    <property type="component" value="Unassembled WGS sequence"/>
</dbReference>
<evidence type="ECO:0000256" key="2">
    <source>
        <dbReference type="SAM" id="Phobius"/>
    </source>
</evidence>
<evidence type="ECO:0008006" key="5">
    <source>
        <dbReference type="Google" id="ProtNLM"/>
    </source>
</evidence>
<evidence type="ECO:0000313" key="3">
    <source>
        <dbReference type="EMBL" id="KAL0947215.1"/>
    </source>
</evidence>
<keyword evidence="2" id="KW-0472">Membrane</keyword>
<keyword evidence="2" id="KW-1133">Transmembrane helix</keyword>
<name>A0ABR3IV74_9AGAR</name>
<sequence length="180" mass="19594">MTVSRTGFDEDKLDWSGHRSNKVGLVRMRMSPSKSNPAFALFVQLRNTLFTHISSTMSISTSKLSPMLLFGLTMLVFVLLTIIGITTLNILSNRRGTPRARSTSPRMTRDIESITTTPVSKARTYTLGGFLHPGTRQPGRLPAGGDMSSSWSLEAAAVDSESKAAVVQVLVTPPTPAKHY</sequence>
<evidence type="ECO:0000313" key="4">
    <source>
        <dbReference type="Proteomes" id="UP001556367"/>
    </source>
</evidence>
<comment type="caution">
    <text evidence="3">The sequence shown here is derived from an EMBL/GenBank/DDBJ whole genome shotgun (WGS) entry which is preliminary data.</text>
</comment>
<proteinExistence type="predicted"/>
<protein>
    <recommendedName>
        <fullName evidence="5">Transmembrane protein</fullName>
    </recommendedName>
</protein>
<keyword evidence="4" id="KW-1185">Reference proteome</keyword>
<accession>A0ABR3IV74</accession>
<feature type="compositionally biased region" description="Polar residues" evidence="1">
    <location>
        <begin position="94"/>
        <end position="106"/>
    </location>
</feature>
<keyword evidence="2" id="KW-0812">Transmembrane</keyword>
<feature type="region of interest" description="Disordered" evidence="1">
    <location>
        <begin position="94"/>
        <end position="117"/>
    </location>
</feature>
<dbReference type="EMBL" id="JASNQZ010000015">
    <property type="protein sequence ID" value="KAL0947215.1"/>
    <property type="molecule type" value="Genomic_DNA"/>
</dbReference>